<dbReference type="AlphaFoldDB" id="A0A8D5U909"/>
<gene>
    <name evidence="2" type="ORF">KN1_24050</name>
</gene>
<accession>A0A8D5U909</accession>
<evidence type="ECO:0000259" key="1">
    <source>
        <dbReference type="Pfam" id="PF03811"/>
    </source>
</evidence>
<dbReference type="Proteomes" id="UP000825123">
    <property type="component" value="Chromosome"/>
</dbReference>
<keyword evidence="3" id="KW-1185">Reference proteome</keyword>
<dbReference type="GO" id="GO:0006313">
    <property type="term" value="P:DNA transposition"/>
    <property type="evidence" value="ECO:0007669"/>
    <property type="project" value="InterPro"/>
</dbReference>
<feature type="domain" description="InsA N-terminal zinc ribbon" evidence="1">
    <location>
        <begin position="24"/>
        <end position="52"/>
    </location>
</feature>
<proteinExistence type="predicted"/>
<dbReference type="EMBL" id="AP024597">
    <property type="protein sequence ID" value="BCU71108.1"/>
    <property type="molecule type" value="Genomic_DNA"/>
</dbReference>
<reference evidence="2 3" key="1">
    <citation type="submission" date="2021-04" db="EMBL/GenBank/DDBJ databases">
        <title>Complete genome sequence of Stygiolobus sp. KN-1.</title>
        <authorList>
            <person name="Nakamura K."/>
            <person name="Sakai H."/>
            <person name="Kurosawa N."/>
        </authorList>
    </citation>
    <scope>NUCLEOTIDE SEQUENCE [LARGE SCALE GENOMIC DNA]</scope>
    <source>
        <strain evidence="2 3">KN-1</strain>
    </source>
</reference>
<dbReference type="InterPro" id="IPR003220">
    <property type="entry name" value="InsA_N_dom_Znf"/>
</dbReference>
<dbReference type="InterPro" id="IPR051354">
    <property type="entry name" value="Transposase_27_IS1"/>
</dbReference>
<protein>
    <recommendedName>
        <fullName evidence="1">InsA N-terminal zinc ribbon domain-containing protein</fullName>
    </recommendedName>
</protein>
<evidence type="ECO:0000313" key="3">
    <source>
        <dbReference type="Proteomes" id="UP000825123"/>
    </source>
</evidence>
<dbReference type="KEGG" id="csty:KN1_24050"/>
<evidence type="ECO:0000313" key="2">
    <source>
        <dbReference type="EMBL" id="BCU71108.1"/>
    </source>
</evidence>
<dbReference type="PANTHER" id="PTHR33293">
    <property type="entry name" value="INSERTION ELEMENT IS1 1 PROTEIN INSB-RELATED"/>
    <property type="match status" value="1"/>
</dbReference>
<sequence length="98" mass="11366">MQSLSYLYLYNEYYLWVGTVISHDIACPSCGSHHVVKCGKPLGRQRFLCRDCGKYFLGDATYHHSKELREEALRMANGMSMRAILERLMCLWVLFLLG</sequence>
<name>A0A8D5U909_9CREN</name>
<organism evidence="2 3">
    <name type="scientific">Stygiolobus caldivivus</name>
    <dbReference type="NCBI Taxonomy" id="2824673"/>
    <lineage>
        <taxon>Archaea</taxon>
        <taxon>Thermoproteota</taxon>
        <taxon>Thermoprotei</taxon>
        <taxon>Sulfolobales</taxon>
        <taxon>Sulfolobaceae</taxon>
        <taxon>Stygiolobus</taxon>
    </lineage>
</organism>
<dbReference type="Pfam" id="PF03811">
    <property type="entry name" value="Zn_ribbon_InsA"/>
    <property type="match status" value="1"/>
</dbReference>
<dbReference type="PANTHER" id="PTHR33293:SF1">
    <property type="entry name" value="INSERTION ELEMENT IS1 1 PROTEIN INSB-RELATED"/>
    <property type="match status" value="1"/>
</dbReference>